<reference evidence="2" key="1">
    <citation type="journal article" date="2020" name="Stud. Mycol.">
        <title>101 Dothideomycetes genomes: a test case for predicting lifestyles and emergence of pathogens.</title>
        <authorList>
            <person name="Haridas S."/>
            <person name="Albert R."/>
            <person name="Binder M."/>
            <person name="Bloem J."/>
            <person name="Labutti K."/>
            <person name="Salamov A."/>
            <person name="Andreopoulos B."/>
            <person name="Baker S."/>
            <person name="Barry K."/>
            <person name="Bills G."/>
            <person name="Bluhm B."/>
            <person name="Cannon C."/>
            <person name="Castanera R."/>
            <person name="Culley D."/>
            <person name="Daum C."/>
            <person name="Ezra D."/>
            <person name="Gonzalez J."/>
            <person name="Henrissat B."/>
            <person name="Kuo A."/>
            <person name="Liang C."/>
            <person name="Lipzen A."/>
            <person name="Lutzoni F."/>
            <person name="Magnuson J."/>
            <person name="Mondo S."/>
            <person name="Nolan M."/>
            <person name="Ohm R."/>
            <person name="Pangilinan J."/>
            <person name="Park H.-J."/>
            <person name="Ramirez L."/>
            <person name="Alfaro M."/>
            <person name="Sun H."/>
            <person name="Tritt A."/>
            <person name="Yoshinaga Y."/>
            <person name="Zwiers L.-H."/>
            <person name="Turgeon B."/>
            <person name="Goodwin S."/>
            <person name="Spatafora J."/>
            <person name="Crous P."/>
            <person name="Grigoriev I."/>
        </authorList>
    </citation>
    <scope>NUCLEOTIDE SEQUENCE</scope>
    <source>
        <strain evidence="2">CBS 473.64</strain>
    </source>
</reference>
<dbReference type="Pfam" id="PF26639">
    <property type="entry name" value="Het-6_barrel"/>
    <property type="match status" value="1"/>
</dbReference>
<dbReference type="Pfam" id="PF06985">
    <property type="entry name" value="HET"/>
    <property type="match status" value="1"/>
</dbReference>
<keyword evidence="3" id="KW-1185">Reference proteome</keyword>
<dbReference type="EMBL" id="MU006784">
    <property type="protein sequence ID" value="KAF2640471.1"/>
    <property type="molecule type" value="Genomic_DNA"/>
</dbReference>
<evidence type="ECO:0000313" key="2">
    <source>
        <dbReference type="EMBL" id="KAF2640471.1"/>
    </source>
</evidence>
<protein>
    <recommendedName>
        <fullName evidence="1">WW domain-containing protein</fullName>
    </recommendedName>
</protein>
<evidence type="ECO:0000259" key="1">
    <source>
        <dbReference type="PROSITE" id="PS50020"/>
    </source>
</evidence>
<dbReference type="InterPro" id="IPR052895">
    <property type="entry name" value="HetReg/Transcr_Mod"/>
</dbReference>
<accession>A0A6A6S086</accession>
<dbReference type="Gene3D" id="2.20.70.10">
    <property type="match status" value="1"/>
</dbReference>
<dbReference type="PANTHER" id="PTHR24148:SF82">
    <property type="entry name" value="HETEROKARYON INCOMPATIBILITY DOMAIN-CONTAINING PROTEIN"/>
    <property type="match status" value="1"/>
</dbReference>
<name>A0A6A6S086_9PLEO</name>
<dbReference type="Proteomes" id="UP000799753">
    <property type="component" value="Unassembled WGS sequence"/>
</dbReference>
<feature type="domain" description="WW" evidence="1">
    <location>
        <begin position="94"/>
        <end position="126"/>
    </location>
</feature>
<dbReference type="PANTHER" id="PTHR24148">
    <property type="entry name" value="ANKYRIN REPEAT DOMAIN-CONTAINING PROTEIN 39 HOMOLOG-RELATED"/>
    <property type="match status" value="1"/>
</dbReference>
<dbReference type="OrthoDB" id="4850726at2759"/>
<dbReference type="PROSITE" id="PS50020">
    <property type="entry name" value="WW_DOMAIN_2"/>
    <property type="match status" value="2"/>
</dbReference>
<gene>
    <name evidence="2" type="ORF">P280DRAFT_426465</name>
</gene>
<evidence type="ECO:0000313" key="3">
    <source>
        <dbReference type="Proteomes" id="UP000799753"/>
    </source>
</evidence>
<proteinExistence type="predicted"/>
<feature type="domain" description="WW" evidence="1">
    <location>
        <begin position="692"/>
        <end position="729"/>
    </location>
</feature>
<dbReference type="AlphaFoldDB" id="A0A6A6S086"/>
<dbReference type="InterPro" id="IPR001202">
    <property type="entry name" value="WW_dom"/>
</dbReference>
<sequence>MHFRLVTKRYRRIIRHFRTRRKQTSNQPLREYFDIDKLEPYQYRPLDQEAGEIRLLKILPGNFDDVLRLEIFHAPLIMPERAPDTRMPREDLQRKLPPGWRVYETWERRYIFRQPGTRTQWAHPDPNFDKQHYDCPAVLDPYPNFEPRYEALSYAWGKEEDNIKKVIMSSHVPDSPETTFQMRHNLQLALRHLRQTDNPRIFWVDAISINQGDEQERNIEVKRMGQIYSLAWRVVVWLGPDEPNRDGEKGLDALEWLGGQIEYTQCNTLLRTPADLSDLDIEIWEPERQLPYTESHYKAMHSVLKRAWWDRLWVWQEIHLASHRSIIQCGSQSNPWYLVRRGIVLLQDRRKEGDVKYCHVLPSVVLRKRLDFCNVKLSGDIRLLLEQTRTAQHGREHDRIFALFGFLQPKLVALIEADYSLPIADLFMNVCSAWIKFHRDVMFLRHCDLGCSGSIPEKPSWVPNWLENSSIEKFLYGFASGESNCGSVEYLKKSELAVYGVFCGKVQHVSAPAPVDGSLVTTLRTWDRQFRKISLVQGEKWDQKDLVEVLQCGETDEVLPGFGYSRIEECLRAHGTNDPLTSSRIRGRSLFRLAGGNLGIGPSATQEGDIAVVILGLEAPLILRPSTIIGDQTGYQVVGPAYVNGLMDTEALLGPLPSDYKAYEELDYEGYFIQGFRDSNSGITFYDDPRLGPLPDGWEFSRHYEPSERSFRFYYNTEDREVSKHDPRLSVDELRKRGVDVQRIVLV</sequence>
<organism evidence="2 3">
    <name type="scientific">Massarina eburnea CBS 473.64</name>
    <dbReference type="NCBI Taxonomy" id="1395130"/>
    <lineage>
        <taxon>Eukaryota</taxon>
        <taxon>Fungi</taxon>
        <taxon>Dikarya</taxon>
        <taxon>Ascomycota</taxon>
        <taxon>Pezizomycotina</taxon>
        <taxon>Dothideomycetes</taxon>
        <taxon>Pleosporomycetidae</taxon>
        <taxon>Pleosporales</taxon>
        <taxon>Massarineae</taxon>
        <taxon>Massarinaceae</taxon>
        <taxon>Massarina</taxon>
    </lineage>
</organism>
<dbReference type="InterPro" id="IPR010730">
    <property type="entry name" value="HET"/>
</dbReference>